<keyword evidence="3" id="KW-1185">Reference proteome</keyword>
<dbReference type="AlphaFoldDB" id="A0A4C1W6T9"/>
<name>A0A4C1W6T9_EUMVA</name>
<evidence type="ECO:0000313" key="3">
    <source>
        <dbReference type="Proteomes" id="UP000299102"/>
    </source>
</evidence>
<reference evidence="2 3" key="1">
    <citation type="journal article" date="2019" name="Commun. Biol.">
        <title>The bagworm genome reveals a unique fibroin gene that provides high tensile strength.</title>
        <authorList>
            <person name="Kono N."/>
            <person name="Nakamura H."/>
            <person name="Ohtoshi R."/>
            <person name="Tomita M."/>
            <person name="Numata K."/>
            <person name="Arakawa K."/>
        </authorList>
    </citation>
    <scope>NUCLEOTIDE SEQUENCE [LARGE SCALE GENOMIC DNA]</scope>
</reference>
<comment type="caution">
    <text evidence="2">The sequence shown here is derived from an EMBL/GenBank/DDBJ whole genome shotgun (WGS) entry which is preliminary data.</text>
</comment>
<dbReference type="Proteomes" id="UP000299102">
    <property type="component" value="Unassembled WGS sequence"/>
</dbReference>
<feature type="region of interest" description="Disordered" evidence="1">
    <location>
        <begin position="39"/>
        <end position="63"/>
    </location>
</feature>
<sequence>MKRALNLWRAKIKIDSSRRVISSRQTAAVRITKFARSVAASGAASVNPRRPRPATVKDVTKVTTEDEREVAGSAVAFHPVSESSSGSRPLPSNHQLNHSIKYPITSKEAGKALVTSLWLREFTGGGDYLVSDVSTACLPLYYAIKT</sequence>
<organism evidence="2 3">
    <name type="scientific">Eumeta variegata</name>
    <name type="common">Bagworm moth</name>
    <name type="synonym">Eumeta japonica</name>
    <dbReference type="NCBI Taxonomy" id="151549"/>
    <lineage>
        <taxon>Eukaryota</taxon>
        <taxon>Metazoa</taxon>
        <taxon>Ecdysozoa</taxon>
        <taxon>Arthropoda</taxon>
        <taxon>Hexapoda</taxon>
        <taxon>Insecta</taxon>
        <taxon>Pterygota</taxon>
        <taxon>Neoptera</taxon>
        <taxon>Endopterygota</taxon>
        <taxon>Lepidoptera</taxon>
        <taxon>Glossata</taxon>
        <taxon>Ditrysia</taxon>
        <taxon>Tineoidea</taxon>
        <taxon>Psychidae</taxon>
        <taxon>Oiketicinae</taxon>
        <taxon>Eumeta</taxon>
    </lineage>
</organism>
<protein>
    <submittedName>
        <fullName evidence="2">Uncharacterized protein</fullName>
    </submittedName>
</protein>
<evidence type="ECO:0000256" key="1">
    <source>
        <dbReference type="SAM" id="MobiDB-lite"/>
    </source>
</evidence>
<accession>A0A4C1W6T9</accession>
<dbReference type="EMBL" id="BGZK01000489">
    <property type="protein sequence ID" value="GBP46781.1"/>
    <property type="molecule type" value="Genomic_DNA"/>
</dbReference>
<evidence type="ECO:0000313" key="2">
    <source>
        <dbReference type="EMBL" id="GBP46781.1"/>
    </source>
</evidence>
<proteinExistence type="predicted"/>
<gene>
    <name evidence="2" type="ORF">EVAR_10749_1</name>
</gene>